<protein>
    <submittedName>
        <fullName evidence="1">Uncharacterized protein</fullName>
    </submittedName>
</protein>
<dbReference type="Proteomes" id="UP000826195">
    <property type="component" value="Unassembled WGS sequence"/>
</dbReference>
<sequence length="153" mass="16869">MYMGSCTCSACYGAESGGHNRADRVIIRGEKHFTTYGAGKKATRAYGHGHTQGTPTIPATSLPLSSIRGSANAADQRWNFGRGFLSSQRVCERGRVRVLNARKRNGDDDSSVSVFRVNDAQMTYELSFWHVVFKTHTQPRIQSPCLCSYNSSV</sequence>
<accession>A0AAV7IGG6</accession>
<dbReference type="AlphaFoldDB" id="A0AAV7IGG6"/>
<dbReference type="EMBL" id="JAHXZJ010001864">
    <property type="protein sequence ID" value="KAH0550252.1"/>
    <property type="molecule type" value="Genomic_DNA"/>
</dbReference>
<keyword evidence="2" id="KW-1185">Reference proteome</keyword>
<evidence type="ECO:0000313" key="1">
    <source>
        <dbReference type="EMBL" id="KAH0550252.1"/>
    </source>
</evidence>
<gene>
    <name evidence="1" type="ORF">KQX54_018388</name>
</gene>
<comment type="caution">
    <text evidence="1">The sequence shown here is derived from an EMBL/GenBank/DDBJ whole genome shotgun (WGS) entry which is preliminary data.</text>
</comment>
<organism evidence="1 2">
    <name type="scientific">Cotesia glomerata</name>
    <name type="common">Lepidopteran parasitic wasp</name>
    <name type="synonym">Apanteles glomeratus</name>
    <dbReference type="NCBI Taxonomy" id="32391"/>
    <lineage>
        <taxon>Eukaryota</taxon>
        <taxon>Metazoa</taxon>
        <taxon>Ecdysozoa</taxon>
        <taxon>Arthropoda</taxon>
        <taxon>Hexapoda</taxon>
        <taxon>Insecta</taxon>
        <taxon>Pterygota</taxon>
        <taxon>Neoptera</taxon>
        <taxon>Endopterygota</taxon>
        <taxon>Hymenoptera</taxon>
        <taxon>Apocrita</taxon>
        <taxon>Ichneumonoidea</taxon>
        <taxon>Braconidae</taxon>
        <taxon>Microgastrinae</taxon>
        <taxon>Cotesia</taxon>
    </lineage>
</organism>
<evidence type="ECO:0000313" key="2">
    <source>
        <dbReference type="Proteomes" id="UP000826195"/>
    </source>
</evidence>
<reference evidence="1 2" key="1">
    <citation type="journal article" date="2021" name="J. Hered.">
        <title>A chromosome-level genome assembly of the parasitoid wasp, Cotesia glomerata (Hymenoptera: Braconidae).</title>
        <authorList>
            <person name="Pinto B.J."/>
            <person name="Weis J.J."/>
            <person name="Gamble T."/>
            <person name="Ode P.J."/>
            <person name="Paul R."/>
            <person name="Zaspel J.M."/>
        </authorList>
    </citation>
    <scope>NUCLEOTIDE SEQUENCE [LARGE SCALE GENOMIC DNA]</scope>
    <source>
        <strain evidence="1">CgM1</strain>
    </source>
</reference>
<name>A0AAV7IGG6_COTGL</name>
<proteinExistence type="predicted"/>